<reference evidence="5" key="1">
    <citation type="submission" date="2025-08" db="UniProtKB">
        <authorList>
            <consortium name="RefSeq"/>
        </authorList>
    </citation>
    <scope>IDENTIFICATION</scope>
    <source>
        <tissue evidence="5">Muscle</tissue>
    </source>
</reference>
<evidence type="ECO:0000256" key="3">
    <source>
        <dbReference type="SAM" id="MobiDB-lite"/>
    </source>
</evidence>
<dbReference type="GO" id="GO:0008013">
    <property type="term" value="F:beta-catenin binding"/>
    <property type="evidence" value="ECO:0007669"/>
    <property type="project" value="TreeGrafter"/>
</dbReference>
<dbReference type="GO" id="GO:0051015">
    <property type="term" value="F:actin filament binding"/>
    <property type="evidence" value="ECO:0007669"/>
    <property type="project" value="InterPro"/>
</dbReference>
<dbReference type="GO" id="GO:0098609">
    <property type="term" value="P:cell-cell adhesion"/>
    <property type="evidence" value="ECO:0007669"/>
    <property type="project" value="TreeGrafter"/>
</dbReference>
<dbReference type="PANTHER" id="PTHR18914">
    <property type="entry name" value="ALPHA CATENIN"/>
    <property type="match status" value="1"/>
</dbReference>
<proteinExistence type="predicted"/>
<keyword evidence="4" id="KW-1185">Reference proteome</keyword>
<organism evidence="4 5">
    <name type="scientific">Bombus vosnesenskii</name>
    <dbReference type="NCBI Taxonomy" id="207650"/>
    <lineage>
        <taxon>Eukaryota</taxon>
        <taxon>Metazoa</taxon>
        <taxon>Ecdysozoa</taxon>
        <taxon>Arthropoda</taxon>
        <taxon>Hexapoda</taxon>
        <taxon>Insecta</taxon>
        <taxon>Pterygota</taxon>
        <taxon>Neoptera</taxon>
        <taxon>Endopterygota</taxon>
        <taxon>Hymenoptera</taxon>
        <taxon>Apocrita</taxon>
        <taxon>Aculeata</taxon>
        <taxon>Apoidea</taxon>
        <taxon>Anthophila</taxon>
        <taxon>Apidae</taxon>
        <taxon>Bombus</taxon>
        <taxon>Pyrobombus</taxon>
    </lineage>
</organism>
<dbReference type="GeneID" id="117230523"/>
<dbReference type="GO" id="GO:0005912">
    <property type="term" value="C:adherens junction"/>
    <property type="evidence" value="ECO:0007669"/>
    <property type="project" value="TreeGrafter"/>
</dbReference>
<dbReference type="InterPro" id="IPR036723">
    <property type="entry name" value="Alpha-catenin/vinculin-like_sf"/>
</dbReference>
<dbReference type="CTD" id="111363"/>
<sequence length="852" mass="96526">MPIKTKQIKGILIPMEEQVNKLKELINANPVTPNGCISESSSLFEHLECLGEKFDTLVKGEISDYEEMESKIISIVEEFCSLKYMDESIENIDKEMAVQILSTVLDKFKLTLEGLEKLECLPLKQRLTECLDYIKEMGQANEIEHFQNIKELGTSILELLGPLQIYKKSLVCQLLADKIKLYLCQLCAAFKLLVQLVQEQHRLNAPIYNCKKYVCERLCFCLKMIIEILDTSDSLPEDEAFEQKNHFVYRMDLVLDILSEIPNKSQKDQILECKDLWLRIEDVFSCAMAIAQVCKPCNFKAITGTCQSIISEYENLKFQLTSESSDTALNNLFMNSLSDALYRLERKINVSVLNLVMEVFSDPFHALRKLVTICGNSLSAKKRSKNDLSNAIEDFDQIIDKSMQIGLFAIASCKDKNRINQIRNCLASLESLETELISAITTFYLHPESKEMRENVKLLTGQWQLEVNKLHDAINLIIDSGAYCQVVLDDLQDRISVMTNCLDNRKPVTQAQVQSIVLRSLSLSRQISITINDIGSDIIERQTIMMIRELKAAIFEADAASKSLLVDNATEPQQLRVIKRCELILNVVKRLHPALVAIMNNTTLINTSYGKSSKGQGDTIHDVSNKLASTIYGLSSNDHHHQKPLAYIRTPYTVSSCKTPLSIQTANSISKTQLNLSCLIPYIKKGREMRTERSVMYKTPRKNDSVDQSLTDIRLKPRSLTSIRQHLFSRDSVSFHDDICLSEETMNLTGILERFVFSCTNLCTTSSKFHHVEKTQHDTIAEKSDKKSVRRLTESLVECIETQSEITTGKMDQCSTIGGGDGPSIVDISESYDDTQHPNKSTEITQERLFGD</sequence>
<dbReference type="GO" id="GO:0005737">
    <property type="term" value="C:cytoplasm"/>
    <property type="evidence" value="ECO:0007669"/>
    <property type="project" value="UniProtKB-SubCell"/>
</dbReference>
<dbReference type="AlphaFoldDB" id="A0A6J3JUV9"/>
<name>A0A6J3JUV9_9HYME</name>
<evidence type="ECO:0000256" key="1">
    <source>
        <dbReference type="ARBA" id="ARBA00004496"/>
    </source>
</evidence>
<evidence type="ECO:0000313" key="5">
    <source>
        <dbReference type="RefSeq" id="XP_033343984.1"/>
    </source>
</evidence>
<dbReference type="Pfam" id="PF05482">
    <property type="entry name" value="Serendipity_A"/>
    <property type="match status" value="1"/>
</dbReference>
<dbReference type="GO" id="GO:0016477">
    <property type="term" value="P:cell migration"/>
    <property type="evidence" value="ECO:0007669"/>
    <property type="project" value="TreeGrafter"/>
</dbReference>
<dbReference type="Proteomes" id="UP000504631">
    <property type="component" value="Unplaced"/>
</dbReference>
<evidence type="ECO:0000313" key="4">
    <source>
        <dbReference type="Proteomes" id="UP000504631"/>
    </source>
</evidence>
<protein>
    <submittedName>
        <fullName evidence="5">Uncharacterized protein LOC117230523</fullName>
    </submittedName>
</protein>
<accession>A0A6J3JUV9</accession>
<dbReference type="Gene3D" id="1.20.120.810">
    <property type="entry name" value="Vinculin, Vh2 four-helix bundle"/>
    <property type="match status" value="1"/>
</dbReference>
<gene>
    <name evidence="5" type="primary">LOC117230523</name>
</gene>
<dbReference type="KEGG" id="bvk:117230523"/>
<dbReference type="PANTHER" id="PTHR18914:SF33">
    <property type="entry name" value="RE47911P-RELATED"/>
    <property type="match status" value="1"/>
</dbReference>
<evidence type="ECO:0000256" key="2">
    <source>
        <dbReference type="ARBA" id="ARBA00022490"/>
    </source>
</evidence>
<comment type="subcellular location">
    <subcellularLocation>
        <location evidence="1">Cytoplasm</location>
    </subcellularLocation>
</comment>
<dbReference type="GO" id="GO:0007349">
    <property type="term" value="P:cellularization"/>
    <property type="evidence" value="ECO:0007669"/>
    <property type="project" value="InterPro"/>
</dbReference>
<feature type="region of interest" description="Disordered" evidence="3">
    <location>
        <begin position="814"/>
        <end position="852"/>
    </location>
</feature>
<dbReference type="InterPro" id="IPR008837">
    <property type="entry name" value="Serendipity_A"/>
</dbReference>
<dbReference type="GO" id="GO:0016342">
    <property type="term" value="C:catenin complex"/>
    <property type="evidence" value="ECO:0007669"/>
    <property type="project" value="TreeGrafter"/>
</dbReference>
<dbReference type="SUPFAM" id="SSF47220">
    <property type="entry name" value="alpha-catenin/vinculin-like"/>
    <property type="match status" value="1"/>
</dbReference>
<dbReference type="RefSeq" id="XP_033343984.1">
    <property type="nucleotide sequence ID" value="XM_033488093.1"/>
</dbReference>
<keyword evidence="2" id="KW-0963">Cytoplasm</keyword>